<protein>
    <recommendedName>
        <fullName evidence="2">Flavin reductase like domain-containing protein</fullName>
    </recommendedName>
</protein>
<dbReference type="PANTHER" id="PTHR30466">
    <property type="entry name" value="FLAVIN REDUCTASE"/>
    <property type="match status" value="1"/>
</dbReference>
<dbReference type="PANTHER" id="PTHR30466:SF1">
    <property type="entry name" value="FMN REDUCTASE (NADH) RUTF"/>
    <property type="match status" value="1"/>
</dbReference>
<dbReference type="InterPro" id="IPR050268">
    <property type="entry name" value="NADH-dep_flavin_reductase"/>
</dbReference>
<proteinExistence type="predicted"/>
<dbReference type="InterPro" id="IPR002563">
    <property type="entry name" value="Flavin_Rdtase-like_dom"/>
</dbReference>
<evidence type="ECO:0000259" key="2">
    <source>
        <dbReference type="SMART" id="SM00903"/>
    </source>
</evidence>
<sequence length="169" mass="17952">MSTRTEQAVDPAAVREVHRRFVTGVTVVTAMDGEVPRGLAVNAFCSVSLEPPMVMVCVQTTSSTYPALVRASHLGINILAADQLPVAGVFASKNTDKFAEVDWSPGPHGSPLLTGSAAAVEVEIGERLRAATHTVFVGRIVQAEHRDVDPLVYRAGKFFAPADMTPLSP</sequence>
<evidence type="ECO:0000313" key="4">
    <source>
        <dbReference type="Proteomes" id="UP001500483"/>
    </source>
</evidence>
<feature type="domain" description="Flavin reductase like" evidence="2">
    <location>
        <begin position="18"/>
        <end position="160"/>
    </location>
</feature>
<dbReference type="Pfam" id="PF01613">
    <property type="entry name" value="Flavin_Reduct"/>
    <property type="match status" value="1"/>
</dbReference>
<dbReference type="SUPFAM" id="SSF50475">
    <property type="entry name" value="FMN-binding split barrel"/>
    <property type="match status" value="1"/>
</dbReference>
<keyword evidence="4" id="KW-1185">Reference proteome</keyword>
<comment type="caution">
    <text evidence="3">The sequence shown here is derived from an EMBL/GenBank/DDBJ whole genome shotgun (WGS) entry which is preliminary data.</text>
</comment>
<organism evidence="3 4">
    <name type="scientific">Saccharopolyspora gregorii</name>
    <dbReference type="NCBI Taxonomy" id="33914"/>
    <lineage>
        <taxon>Bacteria</taxon>
        <taxon>Bacillati</taxon>
        <taxon>Actinomycetota</taxon>
        <taxon>Actinomycetes</taxon>
        <taxon>Pseudonocardiales</taxon>
        <taxon>Pseudonocardiaceae</taxon>
        <taxon>Saccharopolyspora</taxon>
    </lineage>
</organism>
<dbReference type="SMART" id="SM00903">
    <property type="entry name" value="Flavin_Reduct"/>
    <property type="match status" value="1"/>
</dbReference>
<dbReference type="InterPro" id="IPR012349">
    <property type="entry name" value="Split_barrel_FMN-bd"/>
</dbReference>
<evidence type="ECO:0000313" key="3">
    <source>
        <dbReference type="EMBL" id="GAA3357473.1"/>
    </source>
</evidence>
<evidence type="ECO:0000256" key="1">
    <source>
        <dbReference type="ARBA" id="ARBA00023002"/>
    </source>
</evidence>
<reference evidence="4" key="1">
    <citation type="journal article" date="2019" name="Int. J. Syst. Evol. Microbiol.">
        <title>The Global Catalogue of Microorganisms (GCM) 10K type strain sequencing project: providing services to taxonomists for standard genome sequencing and annotation.</title>
        <authorList>
            <consortium name="The Broad Institute Genomics Platform"/>
            <consortium name="The Broad Institute Genome Sequencing Center for Infectious Disease"/>
            <person name="Wu L."/>
            <person name="Ma J."/>
        </authorList>
    </citation>
    <scope>NUCLEOTIDE SEQUENCE [LARGE SCALE GENOMIC DNA]</scope>
    <source>
        <strain evidence="4">JCM 9687</strain>
    </source>
</reference>
<dbReference type="EMBL" id="BAAAYK010000038">
    <property type="protein sequence ID" value="GAA3357473.1"/>
    <property type="molecule type" value="Genomic_DNA"/>
</dbReference>
<keyword evidence="1" id="KW-0560">Oxidoreductase</keyword>
<dbReference type="RefSeq" id="WP_224957608.1">
    <property type="nucleotide sequence ID" value="NZ_BAAAYK010000038.1"/>
</dbReference>
<name>A0ABP6RMV8_9PSEU</name>
<accession>A0ABP6RMV8</accession>
<dbReference type="Gene3D" id="2.30.110.10">
    <property type="entry name" value="Electron Transport, Fmn-binding Protein, Chain A"/>
    <property type="match status" value="1"/>
</dbReference>
<dbReference type="Proteomes" id="UP001500483">
    <property type="component" value="Unassembled WGS sequence"/>
</dbReference>
<gene>
    <name evidence="3" type="ORF">GCM10020366_25660</name>
</gene>